<keyword evidence="2" id="KW-1185">Reference proteome</keyword>
<name>A0ACC1RVG3_9APHY</name>
<sequence>MSEFGVLSESTPPRPRRSSRRKPPPAELASPTASTPVSPPLPSPRTPRSPTSRSISVDISGASLSSGKDSLSPFSSHLRTPLRYRELEASRTPLSEREKAVKWDDLLERSNRAGGTLHLGETGLMSDNIRFSDYSGISDSR</sequence>
<protein>
    <submittedName>
        <fullName evidence="1">Uncharacterized protein</fullName>
    </submittedName>
</protein>
<dbReference type="Proteomes" id="UP001148662">
    <property type="component" value="Unassembled WGS sequence"/>
</dbReference>
<reference evidence="1" key="1">
    <citation type="submission" date="2022-07" db="EMBL/GenBank/DDBJ databases">
        <title>Genome Sequence of Phlebia brevispora.</title>
        <authorList>
            <person name="Buettner E."/>
        </authorList>
    </citation>
    <scope>NUCLEOTIDE SEQUENCE</scope>
    <source>
        <strain evidence="1">MPL23</strain>
    </source>
</reference>
<gene>
    <name evidence="1" type="ORF">NM688_g8245</name>
</gene>
<comment type="caution">
    <text evidence="1">The sequence shown here is derived from an EMBL/GenBank/DDBJ whole genome shotgun (WGS) entry which is preliminary data.</text>
</comment>
<dbReference type="EMBL" id="JANHOG010002154">
    <property type="protein sequence ID" value="KAJ3526585.1"/>
    <property type="molecule type" value="Genomic_DNA"/>
</dbReference>
<evidence type="ECO:0000313" key="2">
    <source>
        <dbReference type="Proteomes" id="UP001148662"/>
    </source>
</evidence>
<organism evidence="1 2">
    <name type="scientific">Phlebia brevispora</name>
    <dbReference type="NCBI Taxonomy" id="194682"/>
    <lineage>
        <taxon>Eukaryota</taxon>
        <taxon>Fungi</taxon>
        <taxon>Dikarya</taxon>
        <taxon>Basidiomycota</taxon>
        <taxon>Agaricomycotina</taxon>
        <taxon>Agaricomycetes</taxon>
        <taxon>Polyporales</taxon>
        <taxon>Meruliaceae</taxon>
        <taxon>Phlebia</taxon>
    </lineage>
</organism>
<proteinExistence type="predicted"/>
<accession>A0ACC1RVG3</accession>
<evidence type="ECO:0000313" key="1">
    <source>
        <dbReference type="EMBL" id="KAJ3526585.1"/>
    </source>
</evidence>